<dbReference type="Gene3D" id="1.10.30.10">
    <property type="entry name" value="High mobility group box domain"/>
    <property type="match status" value="1"/>
</dbReference>
<protein>
    <submittedName>
        <fullName evidence="5">Tpk3p</fullName>
    </submittedName>
</protein>
<dbReference type="GO" id="GO:0097527">
    <property type="term" value="P:necroptotic signaling pathway"/>
    <property type="evidence" value="ECO:0007669"/>
    <property type="project" value="TreeGrafter"/>
</dbReference>
<evidence type="ECO:0000259" key="4">
    <source>
        <dbReference type="PROSITE" id="PS50011"/>
    </source>
</evidence>
<dbReference type="InterPro" id="IPR001245">
    <property type="entry name" value="Ser-Thr/Tyr_kinase_cat_dom"/>
</dbReference>
<dbReference type="Proteomes" id="UP000022910">
    <property type="component" value="Unassembled WGS sequence"/>
</dbReference>
<dbReference type="SMR" id="A0A015L8I2"/>
<dbReference type="PRINTS" id="PR00109">
    <property type="entry name" value="TYRKINASE"/>
</dbReference>
<dbReference type="STRING" id="1432141.A0A015L8I2"/>
<keyword evidence="6" id="KW-1185">Reference proteome</keyword>
<dbReference type="OrthoDB" id="6718656at2759"/>
<evidence type="ECO:0000313" key="5">
    <source>
        <dbReference type="EMBL" id="EXX51113.1"/>
    </source>
</evidence>
<dbReference type="HOGENOM" id="CLU_000288_7_0_1"/>
<reference evidence="5 6" key="1">
    <citation type="submission" date="2014-02" db="EMBL/GenBank/DDBJ databases">
        <title>Single nucleus genome sequencing reveals high similarity among nuclei of an endomycorrhizal fungus.</title>
        <authorList>
            <person name="Lin K."/>
            <person name="Geurts R."/>
            <person name="Zhang Z."/>
            <person name="Limpens E."/>
            <person name="Saunders D.G."/>
            <person name="Mu D."/>
            <person name="Pang E."/>
            <person name="Cao H."/>
            <person name="Cha H."/>
            <person name="Lin T."/>
            <person name="Zhou Q."/>
            <person name="Shang Y."/>
            <person name="Li Y."/>
            <person name="Ivanov S."/>
            <person name="Sharma T."/>
            <person name="Velzen R.V."/>
            <person name="Ruijter N.D."/>
            <person name="Aanen D.K."/>
            <person name="Win J."/>
            <person name="Kamoun S."/>
            <person name="Bisseling T."/>
            <person name="Huang S."/>
        </authorList>
    </citation>
    <scope>NUCLEOTIDE SEQUENCE [LARGE SCALE GENOMIC DNA]</scope>
    <source>
        <strain evidence="6">DAOM197198w</strain>
    </source>
</reference>
<feature type="binding site" evidence="3">
    <location>
        <position position="53"/>
    </location>
    <ligand>
        <name>ATP</name>
        <dbReference type="ChEBI" id="CHEBI:30616"/>
    </ligand>
</feature>
<evidence type="ECO:0000256" key="1">
    <source>
        <dbReference type="ARBA" id="ARBA00022741"/>
    </source>
</evidence>
<dbReference type="AlphaFoldDB" id="A0A015L8I2"/>
<dbReference type="PANTHER" id="PTHR44329">
    <property type="entry name" value="SERINE/THREONINE-PROTEIN KINASE TNNI3K-RELATED"/>
    <property type="match status" value="1"/>
</dbReference>
<dbReference type="InterPro" id="IPR017441">
    <property type="entry name" value="Protein_kinase_ATP_BS"/>
</dbReference>
<sequence>MTSVIEWIEEKIKNEYIHYFEYDKFSHFYEVGRGSFGEVIKANLANKGLVALKIISSKNSKEKLNEVNDEFVKELKLLREIDYHSNINRILGITKDSKSYILVLEYANEGNLRDYLKNNFAFLKWNYKIKMALDITNGLKFLHSKEIIHRDLHSKNILVNNGKLLIADFGLSKKLAEVTTSSMGNKMGMYEYIEPQCIKNIKYKKDKKSDIYSLGVLLWEISSGRPPFHDYYNRNLLAIHISFNNLREKPTEGTHSKYQQLYKECWDDEPKSRPNIEEVYKILNTVTVKKSKKSAKHQIPFFRLPFPPELTVEEILRSGTKDKFRSNPPNRYFIYRLAFLKELRKRTADDIAPMSKISAHVSSMWFNESTPVRDVYKELSDQVESRLKEKSVRINESYKPLSY</sequence>
<dbReference type="SUPFAM" id="SSF56112">
    <property type="entry name" value="Protein kinase-like (PK-like)"/>
    <property type="match status" value="1"/>
</dbReference>
<dbReference type="Gene3D" id="1.10.510.10">
    <property type="entry name" value="Transferase(Phosphotransferase) domain 1"/>
    <property type="match status" value="1"/>
</dbReference>
<dbReference type="Pfam" id="PF07714">
    <property type="entry name" value="PK_Tyr_Ser-Thr"/>
    <property type="match status" value="1"/>
</dbReference>
<comment type="caution">
    <text evidence="5">The sequence shown here is derived from an EMBL/GenBank/DDBJ whole genome shotgun (WGS) entry which is preliminary data.</text>
</comment>
<dbReference type="GO" id="GO:0004672">
    <property type="term" value="F:protein kinase activity"/>
    <property type="evidence" value="ECO:0007669"/>
    <property type="project" value="InterPro"/>
</dbReference>
<dbReference type="PROSITE" id="PS00107">
    <property type="entry name" value="PROTEIN_KINASE_ATP"/>
    <property type="match status" value="1"/>
</dbReference>
<dbReference type="InterPro" id="IPR051681">
    <property type="entry name" value="Ser/Thr_Kinases-Pseudokinases"/>
</dbReference>
<dbReference type="GO" id="GO:0005524">
    <property type="term" value="F:ATP binding"/>
    <property type="evidence" value="ECO:0007669"/>
    <property type="project" value="UniProtKB-UniRule"/>
</dbReference>
<keyword evidence="1 3" id="KW-0547">Nucleotide-binding</keyword>
<evidence type="ECO:0000256" key="2">
    <source>
        <dbReference type="ARBA" id="ARBA00022840"/>
    </source>
</evidence>
<evidence type="ECO:0000256" key="3">
    <source>
        <dbReference type="PROSITE-ProRule" id="PRU10141"/>
    </source>
</evidence>
<gene>
    <name evidence="5" type="ORF">RirG_264570</name>
</gene>
<dbReference type="PANTHER" id="PTHR44329:SF298">
    <property type="entry name" value="MIXED LINEAGE KINASE DOMAIN-LIKE PROTEIN"/>
    <property type="match status" value="1"/>
</dbReference>
<feature type="domain" description="Protein kinase" evidence="4">
    <location>
        <begin position="25"/>
        <end position="302"/>
    </location>
</feature>
<name>A0A015L8I2_RHIIW</name>
<dbReference type="InterPro" id="IPR036910">
    <property type="entry name" value="HMG_box_dom_sf"/>
</dbReference>
<dbReference type="PROSITE" id="PS50011">
    <property type="entry name" value="PROTEIN_KINASE_DOM"/>
    <property type="match status" value="1"/>
</dbReference>
<dbReference type="InterPro" id="IPR011009">
    <property type="entry name" value="Kinase-like_dom_sf"/>
</dbReference>
<dbReference type="InterPro" id="IPR000719">
    <property type="entry name" value="Prot_kinase_dom"/>
</dbReference>
<dbReference type="SUPFAM" id="SSF47095">
    <property type="entry name" value="HMG-box"/>
    <property type="match status" value="1"/>
</dbReference>
<evidence type="ECO:0000313" key="6">
    <source>
        <dbReference type="Proteomes" id="UP000022910"/>
    </source>
</evidence>
<proteinExistence type="predicted"/>
<organism evidence="5 6">
    <name type="scientific">Rhizophagus irregularis (strain DAOM 197198w)</name>
    <name type="common">Glomus intraradices</name>
    <dbReference type="NCBI Taxonomy" id="1432141"/>
    <lineage>
        <taxon>Eukaryota</taxon>
        <taxon>Fungi</taxon>
        <taxon>Fungi incertae sedis</taxon>
        <taxon>Mucoromycota</taxon>
        <taxon>Glomeromycotina</taxon>
        <taxon>Glomeromycetes</taxon>
        <taxon>Glomerales</taxon>
        <taxon>Glomeraceae</taxon>
        <taxon>Rhizophagus</taxon>
    </lineage>
</organism>
<accession>A0A015L8I2</accession>
<keyword evidence="2 3" id="KW-0067">ATP-binding</keyword>
<dbReference type="EMBL" id="JEMT01029720">
    <property type="protein sequence ID" value="EXX51113.1"/>
    <property type="molecule type" value="Genomic_DNA"/>
</dbReference>